<name>A0A9P3LV07_9FUNG</name>
<protein>
    <submittedName>
        <fullName evidence="2">Uncharacterized protein</fullName>
    </submittedName>
</protein>
<dbReference type="Gene3D" id="3.40.50.1000">
    <property type="entry name" value="HAD superfamily/HAD-like"/>
    <property type="match status" value="1"/>
</dbReference>
<sequence>MAATLYRFTAAEGLTHLLGHSSSSSTPDSPIPGCEVHSVQGSLTLNGAHPTPSPVSTKGIRGFDHIVCDFDETITDHDTTSSFDTIAGQIRQEQHDQPELSWSEILQAYLDDLEKVDISDLCHLNTHNHNHQDDGLLHPQPQPSLHIDPRVRDLKCHTDGRKFTPEPELPTPKIPSLQPWIHSQVRKRAVEKISLDRVYESGNLVGMTKAQIRAYGRDHIRLRPGMVRFLKAFVAEQDRIDQKEHQQQPTQTPFQDQNGAQHSEGKDNTDEAVSLEQDQPPQRLRGELWIVSVNWSRDLIKGAMDQIFGSEEATRRYLPDANIISSNLQFSKECRDVLMKQRKAVSSKVLEREDRATAAADAKRNRLSIASSNGGLSESEQSEGEERLSNGKVRVKCLTGTDKLHAFQKIQRDYAAKHDLALAETKWAYFGDSTTDLGCLVEADVGIIIGHSKSLITECVRSGVQVLDIVEKNSQQDTVNSH</sequence>
<dbReference type="OrthoDB" id="245150at2759"/>
<keyword evidence="3" id="KW-1185">Reference proteome</keyword>
<comment type="caution">
    <text evidence="2">The sequence shown here is derived from an EMBL/GenBank/DDBJ whole genome shotgun (WGS) entry which is preliminary data.</text>
</comment>
<feature type="region of interest" description="Disordered" evidence="1">
    <location>
        <begin position="240"/>
        <end position="279"/>
    </location>
</feature>
<reference evidence="2" key="2">
    <citation type="journal article" date="2022" name="Microbiol. Resour. Announc.">
        <title>Whole-Genome Sequence of Entomortierella parvispora E1425, a Mucoromycotan Fungus Associated with Burkholderiaceae-Related Endosymbiotic Bacteria.</title>
        <authorList>
            <person name="Herlambang A."/>
            <person name="Guo Y."/>
            <person name="Takashima Y."/>
            <person name="Narisawa K."/>
            <person name="Ohta H."/>
            <person name="Nishizawa T."/>
        </authorList>
    </citation>
    <scope>NUCLEOTIDE SEQUENCE</scope>
    <source>
        <strain evidence="2">E1425</strain>
    </source>
</reference>
<dbReference type="InterPro" id="IPR036412">
    <property type="entry name" value="HAD-like_sf"/>
</dbReference>
<dbReference type="Proteomes" id="UP000827284">
    <property type="component" value="Unassembled WGS sequence"/>
</dbReference>
<proteinExistence type="predicted"/>
<dbReference type="PANTHER" id="PTHR28181:SF1">
    <property type="entry name" value="COLD TOLERANCE PROTEIN 1"/>
    <property type="match status" value="1"/>
</dbReference>
<gene>
    <name evidence="2" type="ORF">EMPS_03580</name>
</gene>
<dbReference type="AlphaFoldDB" id="A0A9P3LV07"/>
<feature type="compositionally biased region" description="Low complexity" evidence="1">
    <location>
        <begin position="247"/>
        <end position="257"/>
    </location>
</feature>
<dbReference type="InterPro" id="IPR023214">
    <property type="entry name" value="HAD_sf"/>
</dbReference>
<evidence type="ECO:0000256" key="1">
    <source>
        <dbReference type="SAM" id="MobiDB-lite"/>
    </source>
</evidence>
<dbReference type="EMBL" id="BQFW01000005">
    <property type="protein sequence ID" value="GJJ71230.1"/>
    <property type="molecule type" value="Genomic_DNA"/>
</dbReference>
<evidence type="ECO:0000313" key="2">
    <source>
        <dbReference type="EMBL" id="GJJ71230.1"/>
    </source>
</evidence>
<dbReference type="InterPro" id="IPR050849">
    <property type="entry name" value="HAD-like_hydrolase_phosphatase"/>
</dbReference>
<evidence type="ECO:0000313" key="3">
    <source>
        <dbReference type="Proteomes" id="UP000827284"/>
    </source>
</evidence>
<reference evidence="2" key="1">
    <citation type="submission" date="2021-11" db="EMBL/GenBank/DDBJ databases">
        <authorList>
            <person name="Herlambang A."/>
            <person name="Guo Y."/>
            <person name="Takashima Y."/>
            <person name="Nishizawa T."/>
        </authorList>
    </citation>
    <scope>NUCLEOTIDE SEQUENCE</scope>
    <source>
        <strain evidence="2">E1425</strain>
    </source>
</reference>
<dbReference type="PANTHER" id="PTHR28181">
    <property type="entry name" value="UPF0655 PROTEIN YCR015C"/>
    <property type="match status" value="1"/>
</dbReference>
<accession>A0A9P3LV07</accession>
<organism evidence="2 3">
    <name type="scientific">Entomortierella parvispora</name>
    <dbReference type="NCBI Taxonomy" id="205924"/>
    <lineage>
        <taxon>Eukaryota</taxon>
        <taxon>Fungi</taxon>
        <taxon>Fungi incertae sedis</taxon>
        <taxon>Mucoromycota</taxon>
        <taxon>Mortierellomycotina</taxon>
        <taxon>Mortierellomycetes</taxon>
        <taxon>Mortierellales</taxon>
        <taxon>Mortierellaceae</taxon>
        <taxon>Entomortierella</taxon>
    </lineage>
</organism>
<dbReference type="SUPFAM" id="SSF56784">
    <property type="entry name" value="HAD-like"/>
    <property type="match status" value="2"/>
</dbReference>